<sequence>MLSRIDLYGDSRQFCNEQSLIIKKIQEINSQNMRNEGIGQKVQRVDIKKWDILLKELSREYQMIYRLIKEVDDKTESLKITGTKIQYLRRQVIIMSFFIVFRQQKMYLQQNYQLKVIDYVYLNKRD</sequence>
<proteinExistence type="predicted"/>
<name>A0A8S1YHQ1_9CILI</name>
<accession>A0A8S1YHQ1</accession>
<comment type="caution">
    <text evidence="1">The sequence shown here is derived from an EMBL/GenBank/DDBJ whole genome shotgun (WGS) entry which is preliminary data.</text>
</comment>
<evidence type="ECO:0000313" key="2">
    <source>
        <dbReference type="Proteomes" id="UP000689195"/>
    </source>
</evidence>
<dbReference type="Proteomes" id="UP000689195">
    <property type="component" value="Unassembled WGS sequence"/>
</dbReference>
<organism evidence="1 2">
    <name type="scientific">Paramecium pentaurelia</name>
    <dbReference type="NCBI Taxonomy" id="43138"/>
    <lineage>
        <taxon>Eukaryota</taxon>
        <taxon>Sar</taxon>
        <taxon>Alveolata</taxon>
        <taxon>Ciliophora</taxon>
        <taxon>Intramacronucleata</taxon>
        <taxon>Oligohymenophorea</taxon>
        <taxon>Peniculida</taxon>
        <taxon>Parameciidae</taxon>
        <taxon>Paramecium</taxon>
    </lineage>
</organism>
<evidence type="ECO:0000313" key="1">
    <source>
        <dbReference type="EMBL" id="CAD8212953.1"/>
    </source>
</evidence>
<dbReference type="OrthoDB" id="552574at2759"/>
<keyword evidence="2" id="KW-1185">Reference proteome</keyword>
<reference evidence="1" key="1">
    <citation type="submission" date="2021-01" db="EMBL/GenBank/DDBJ databases">
        <authorList>
            <consortium name="Genoscope - CEA"/>
            <person name="William W."/>
        </authorList>
    </citation>
    <scope>NUCLEOTIDE SEQUENCE</scope>
</reference>
<gene>
    <name evidence="1" type="ORF">PPENT_87.1.T1720041</name>
</gene>
<dbReference type="AlphaFoldDB" id="A0A8S1YHQ1"/>
<dbReference type="EMBL" id="CAJJDO010000172">
    <property type="protein sequence ID" value="CAD8212953.1"/>
    <property type="molecule type" value="Genomic_DNA"/>
</dbReference>
<protein>
    <submittedName>
        <fullName evidence="1">Uncharacterized protein</fullName>
    </submittedName>
</protein>